<dbReference type="CDD" id="cd00643">
    <property type="entry name" value="HMG-CoA_reductase_classI"/>
    <property type="match status" value="1"/>
</dbReference>
<accession>A0A098LK50</accession>
<evidence type="ECO:0000256" key="2">
    <source>
        <dbReference type="ARBA" id="ARBA00012999"/>
    </source>
</evidence>
<dbReference type="SUPFAM" id="SSF55035">
    <property type="entry name" value="NAD-binding domain of HMG-CoA reductase"/>
    <property type="match status" value="1"/>
</dbReference>
<dbReference type="Pfam" id="PF00368">
    <property type="entry name" value="HMG-CoA_red"/>
    <property type="match status" value="1"/>
</dbReference>
<dbReference type="Proteomes" id="UP000030185">
    <property type="component" value="Unassembled WGS sequence"/>
</dbReference>
<dbReference type="eggNOG" id="COG1257">
    <property type="taxonomic scope" value="Bacteria"/>
</dbReference>
<dbReference type="PROSITE" id="PS00318">
    <property type="entry name" value="HMG_COA_REDUCTASE_2"/>
    <property type="match status" value="1"/>
</dbReference>
<keyword evidence="3" id="KW-0521">NADP</keyword>
<name>A0A098LK50_9BACT</name>
<reference evidence="5 6" key="1">
    <citation type="submission" date="2014-09" db="EMBL/GenBank/DDBJ databases">
        <title>Sporocytophaga myxococcoides PG-01 genome sequencing.</title>
        <authorList>
            <person name="Liu L."/>
            <person name="Gao P.J."/>
            <person name="Chen G.J."/>
            <person name="Wang L.S."/>
        </authorList>
    </citation>
    <scope>NUCLEOTIDE SEQUENCE [LARGE SCALE GENOMIC DNA]</scope>
    <source>
        <strain evidence="5 6">PG-01</strain>
    </source>
</reference>
<protein>
    <recommendedName>
        <fullName evidence="2">hydroxymethylglutaryl-CoA reductase (NADPH)</fullName>
        <ecNumber evidence="2">1.1.1.34</ecNumber>
    </recommendedName>
</protein>
<dbReference type="InterPro" id="IPR023074">
    <property type="entry name" value="HMG_CoA_Rdtase_cat_sf"/>
</dbReference>
<sequence>MASSAEKTRNRLKNIGSFDIIEKLKENLNKNSDTEKDRLPIELKITEEGTTERRNFIYSETGKTLPLLYGEHSFNNLNTLEGNIENFIGMSMIPTGVIGPLRVTGTDDNGDFYIPLATSEGALVASYHRGAKACYLAGGATSICLVEGVQRSPVFKFNTIVELGSFLSWVLPLTDHFRHITENTSRYAKLIDLKANIEGNHLILIFEYSTGDAAGQNMVTLCTDEICQYILEHAPVKPEFWFIESNYSGDKKATAYSFSNVRGKKVTAEIILPESIITSVLKTTARAMAEYWRTSTVGVIQSGAIGAQGHIANGLTALFIATGQDVACISEAAVGITRMEEKEDGALYASVTLPNLIVGTVGGGTALPTQKECLELMDCAGEGKARKFAEICGAVVLAGELSIAAALSSGHFTGAHKKLGRKKVKS</sequence>
<dbReference type="PROSITE" id="PS50065">
    <property type="entry name" value="HMG_COA_REDUCTASE_4"/>
    <property type="match status" value="1"/>
</dbReference>
<dbReference type="InterPro" id="IPR009029">
    <property type="entry name" value="HMG_CoA_Rdtase_sub-bd_dom_sf"/>
</dbReference>
<dbReference type="SUPFAM" id="SSF56542">
    <property type="entry name" value="Substrate-binding domain of HMG-CoA reductase"/>
    <property type="match status" value="1"/>
</dbReference>
<dbReference type="GO" id="GO:0015936">
    <property type="term" value="P:coenzyme A metabolic process"/>
    <property type="evidence" value="ECO:0007669"/>
    <property type="project" value="InterPro"/>
</dbReference>
<evidence type="ECO:0000313" key="5">
    <source>
        <dbReference type="EMBL" id="GAL87361.1"/>
    </source>
</evidence>
<dbReference type="OrthoDB" id="9794902at2"/>
<evidence type="ECO:0000313" key="6">
    <source>
        <dbReference type="Proteomes" id="UP000030185"/>
    </source>
</evidence>
<dbReference type="EMBL" id="BBLT01000012">
    <property type="protein sequence ID" value="GAL87361.1"/>
    <property type="molecule type" value="Genomic_DNA"/>
</dbReference>
<dbReference type="GO" id="GO:0004420">
    <property type="term" value="F:hydroxymethylglutaryl-CoA reductase (NADPH) activity"/>
    <property type="evidence" value="ECO:0007669"/>
    <property type="project" value="UniProtKB-EC"/>
</dbReference>
<dbReference type="EC" id="1.1.1.34" evidence="2"/>
<dbReference type="RefSeq" id="WP_045468641.1">
    <property type="nucleotide sequence ID" value="NZ_BBLT01000012.1"/>
</dbReference>
<dbReference type="PANTHER" id="PTHR10572">
    <property type="entry name" value="3-HYDROXY-3-METHYLGLUTARYL-COENZYME A REDUCTASE"/>
    <property type="match status" value="1"/>
</dbReference>
<organism evidence="5 6">
    <name type="scientific">Sporocytophaga myxococcoides</name>
    <dbReference type="NCBI Taxonomy" id="153721"/>
    <lineage>
        <taxon>Bacteria</taxon>
        <taxon>Pseudomonadati</taxon>
        <taxon>Bacteroidota</taxon>
        <taxon>Cytophagia</taxon>
        <taxon>Cytophagales</taxon>
        <taxon>Cytophagaceae</taxon>
        <taxon>Sporocytophaga</taxon>
    </lineage>
</organism>
<dbReference type="Gene3D" id="3.90.770.10">
    <property type="entry name" value="3-hydroxy-3-methylglutaryl-coenzyme A Reductase, Chain A, domain 2"/>
    <property type="match status" value="1"/>
</dbReference>
<evidence type="ECO:0000256" key="3">
    <source>
        <dbReference type="ARBA" id="ARBA00022857"/>
    </source>
</evidence>
<dbReference type="GO" id="GO:0008299">
    <property type="term" value="P:isoprenoid biosynthetic process"/>
    <property type="evidence" value="ECO:0007669"/>
    <property type="project" value="InterPro"/>
</dbReference>
<dbReference type="STRING" id="153721.MYP_4591"/>
<evidence type="ECO:0000256" key="4">
    <source>
        <dbReference type="ARBA" id="ARBA00023002"/>
    </source>
</evidence>
<keyword evidence="6" id="KW-1185">Reference proteome</keyword>
<comment type="caution">
    <text evidence="5">The sequence shown here is derived from an EMBL/GenBank/DDBJ whole genome shotgun (WGS) entry which is preliminary data.</text>
</comment>
<dbReference type="InterPro" id="IPR009023">
    <property type="entry name" value="HMG_CoA_Rdtase_NAD(P)-bd_sf"/>
</dbReference>
<proteinExistence type="inferred from homology"/>
<dbReference type="PANTHER" id="PTHR10572:SF24">
    <property type="entry name" value="3-HYDROXY-3-METHYLGLUTARYL-COENZYME A REDUCTASE"/>
    <property type="match status" value="1"/>
</dbReference>
<dbReference type="InterPro" id="IPR002202">
    <property type="entry name" value="HMG_CoA_Rdtase"/>
</dbReference>
<dbReference type="PRINTS" id="PR00071">
    <property type="entry name" value="HMGCOARDTASE"/>
</dbReference>
<keyword evidence="4" id="KW-0560">Oxidoreductase</keyword>
<comment type="similarity">
    <text evidence="1">Belongs to the HMG-CoA reductase family.</text>
</comment>
<dbReference type="Gene3D" id="3.30.70.420">
    <property type="entry name" value="Hydroxymethylglutaryl-CoA reductase, class I/II, NAD/NADP-binding domain"/>
    <property type="match status" value="1"/>
</dbReference>
<gene>
    <name evidence="5" type="ORF">MYP_4591</name>
</gene>
<dbReference type="InterPro" id="IPR004554">
    <property type="entry name" value="HMG_CoA_Rdtase_eu_arc"/>
</dbReference>
<dbReference type="InterPro" id="IPR023076">
    <property type="entry name" value="HMG_CoA_Rdtase_CS"/>
</dbReference>
<evidence type="ECO:0000256" key="1">
    <source>
        <dbReference type="ARBA" id="ARBA00007661"/>
    </source>
</evidence>
<dbReference type="AlphaFoldDB" id="A0A098LK50"/>